<dbReference type="PANTHER" id="PTHR32071">
    <property type="entry name" value="TRANSCRIPTIONAL REGULATORY PROTEIN"/>
    <property type="match status" value="1"/>
</dbReference>
<name>A0ABZ3IX59_SPOA4</name>
<evidence type="ECO:0000256" key="3">
    <source>
        <dbReference type="ARBA" id="ARBA00023015"/>
    </source>
</evidence>
<dbReference type="EMBL" id="CP155571">
    <property type="protein sequence ID" value="XFO70652.1"/>
    <property type="molecule type" value="Genomic_DNA"/>
</dbReference>
<dbReference type="RefSeq" id="WP_169717089.1">
    <property type="nucleotide sequence ID" value="NZ_CP155571.1"/>
</dbReference>
<keyword evidence="2" id="KW-0067">ATP-binding</keyword>
<dbReference type="Gene3D" id="3.40.50.300">
    <property type="entry name" value="P-loop containing nucleotide triphosphate hydrolases"/>
    <property type="match status" value="1"/>
</dbReference>
<dbReference type="PROSITE" id="PS00675">
    <property type="entry name" value="SIGMA54_INTERACT_1"/>
    <property type="match status" value="1"/>
</dbReference>
<dbReference type="PROSITE" id="PS00688">
    <property type="entry name" value="SIGMA54_INTERACT_3"/>
    <property type="match status" value="1"/>
</dbReference>
<dbReference type="InterPro" id="IPR027417">
    <property type="entry name" value="P-loop_NTPase"/>
</dbReference>
<reference evidence="6" key="1">
    <citation type="submission" date="2024-05" db="EMBL/GenBank/DDBJ databases">
        <title>Isolation and characterization of Sporomusa carbonis sp. nov., a carboxydotrophic hydrogenogen in the genus of Sporomusa isolated from a charcoal burning pile.</title>
        <authorList>
            <person name="Boeer T."/>
            <person name="Rosenbaum F."/>
            <person name="Eysell L."/>
            <person name="Mueller V."/>
            <person name="Daniel R."/>
            <person name="Poehlein A."/>
        </authorList>
    </citation>
    <scope>NUCLEOTIDE SEQUENCE [LARGE SCALE GENOMIC DNA]</scope>
    <source>
        <strain evidence="6">DSM 3132</strain>
    </source>
</reference>
<evidence type="ECO:0000313" key="7">
    <source>
        <dbReference type="Proteomes" id="UP000216052"/>
    </source>
</evidence>
<dbReference type="PANTHER" id="PTHR32071:SF57">
    <property type="entry name" value="C4-DICARBOXYLATE TRANSPORT TRANSCRIPTIONAL REGULATORY PROTEIN DCTD"/>
    <property type="match status" value="1"/>
</dbReference>
<sequence length="677" mass="77015">MKQILTTVSYNEKARKEIHEQLTPLIGDYFEIKSYCYQDYIRTKHAEDNLILITAPVVKDLIANNLDNNCKYFVAKRTINPQAIGLLFDIPKGTEVLIVNNLYENTLEVITELETIGINHLTYFPYIPGKPLEREYQYAITPDEAHLVPPGIPNIVNIGTRLISLMTIAQVLFYCRNGTLVDDYLYERYVRDLVNLSMKLSNQIKQNAMLQQQMKLVLSNFEDGIIVTETNQKITFHNTVAASILNEKQLIGRYLNEVHVNINQGEYSDAAFINIDDKVIHAENKHLTVDNQKTIHLITLKDLSNIKKIDEQYKRHAKYRGYTAKFTFDDIIHKSSTMAKTIALAKRFAEKDYTILITGESGTGKELFAQSIHNASARSKFPFIAINCAALSESLLESELFGYEEGAFTGARKGGKRGLFELADSGTIFLDELGDAPLSIQIKMLRVLQEREIMRISGNKIIPVDVRIIAATNKNLPGLVEQGLFRQDLYYRLNVLSLSVPPLRERKDDIELLLKHFLSKNNGPKPVIPKELIDMLCTYSWPGNIRQLQNIAEYITIAHDTGNNLTEDIRRLIGSSENKPVHPVPQKATQTLLFRDPKIRDELLEVLQLLLEAKNKHLLIGRYNLQKLLNARGRSLTLQQVKSRLDTLRNSNLITTLNGKGSVLTEKGEHYILSQKL</sequence>
<dbReference type="Proteomes" id="UP000216052">
    <property type="component" value="Chromosome"/>
</dbReference>
<dbReference type="Gene3D" id="3.30.450.20">
    <property type="entry name" value="PAS domain"/>
    <property type="match status" value="1"/>
</dbReference>
<feature type="domain" description="Sigma-54 factor interaction" evidence="5">
    <location>
        <begin position="331"/>
        <end position="557"/>
    </location>
</feature>
<evidence type="ECO:0000256" key="4">
    <source>
        <dbReference type="ARBA" id="ARBA00023163"/>
    </source>
</evidence>
<protein>
    <submittedName>
        <fullName evidence="6">Anaerobic nitric oxide reductase transcription regulator NorR</fullName>
    </submittedName>
</protein>
<keyword evidence="4" id="KW-0804">Transcription</keyword>
<keyword evidence="3" id="KW-0805">Transcription regulation</keyword>
<keyword evidence="7" id="KW-1185">Reference proteome</keyword>
<proteinExistence type="predicted"/>
<evidence type="ECO:0000256" key="1">
    <source>
        <dbReference type="ARBA" id="ARBA00022741"/>
    </source>
</evidence>
<dbReference type="InterPro" id="IPR036388">
    <property type="entry name" value="WH-like_DNA-bd_sf"/>
</dbReference>
<evidence type="ECO:0000313" key="6">
    <source>
        <dbReference type="EMBL" id="XFO70652.1"/>
    </source>
</evidence>
<keyword evidence="1" id="KW-0547">Nucleotide-binding</keyword>
<dbReference type="InterPro" id="IPR002078">
    <property type="entry name" value="Sigma_54_int"/>
</dbReference>
<accession>A0ABZ3IX59</accession>
<gene>
    <name evidence="6" type="primary">norR_3</name>
    <name evidence="6" type="ORF">SPACI_006510</name>
</gene>
<dbReference type="InterPro" id="IPR025944">
    <property type="entry name" value="Sigma_54_int_dom_CS"/>
</dbReference>
<evidence type="ECO:0000259" key="5">
    <source>
        <dbReference type="PROSITE" id="PS50045"/>
    </source>
</evidence>
<dbReference type="SUPFAM" id="SSF52540">
    <property type="entry name" value="P-loop containing nucleoside triphosphate hydrolases"/>
    <property type="match status" value="1"/>
</dbReference>
<dbReference type="SMART" id="SM00382">
    <property type="entry name" value="AAA"/>
    <property type="match status" value="1"/>
</dbReference>
<dbReference type="Pfam" id="PF00158">
    <property type="entry name" value="Sigma54_activat"/>
    <property type="match status" value="1"/>
</dbReference>
<dbReference type="InterPro" id="IPR003593">
    <property type="entry name" value="AAA+_ATPase"/>
</dbReference>
<organism evidence="6 7">
    <name type="scientific">Sporomusa acidovorans (strain ATCC 49682 / DSM 3132 / Mol)</name>
    <dbReference type="NCBI Taxonomy" id="1123286"/>
    <lineage>
        <taxon>Bacteria</taxon>
        <taxon>Bacillati</taxon>
        <taxon>Bacillota</taxon>
        <taxon>Negativicutes</taxon>
        <taxon>Selenomonadales</taxon>
        <taxon>Sporomusaceae</taxon>
        <taxon>Sporomusa</taxon>
    </lineage>
</organism>
<dbReference type="CDD" id="cd00009">
    <property type="entry name" value="AAA"/>
    <property type="match status" value="1"/>
</dbReference>
<dbReference type="InterPro" id="IPR058031">
    <property type="entry name" value="AAA_lid_NorR"/>
</dbReference>
<dbReference type="Pfam" id="PF25601">
    <property type="entry name" value="AAA_lid_14"/>
    <property type="match status" value="1"/>
</dbReference>
<dbReference type="Gene3D" id="1.10.8.60">
    <property type="match status" value="1"/>
</dbReference>
<dbReference type="Gene3D" id="1.10.10.10">
    <property type="entry name" value="Winged helix-like DNA-binding domain superfamily/Winged helix DNA-binding domain"/>
    <property type="match status" value="1"/>
</dbReference>
<evidence type="ECO:0000256" key="2">
    <source>
        <dbReference type="ARBA" id="ARBA00022840"/>
    </source>
</evidence>
<dbReference type="PROSITE" id="PS50045">
    <property type="entry name" value="SIGMA54_INTERACT_4"/>
    <property type="match status" value="1"/>
</dbReference>
<dbReference type="InterPro" id="IPR025662">
    <property type="entry name" value="Sigma_54_int_dom_ATP-bd_1"/>
</dbReference>